<dbReference type="GO" id="GO:0031966">
    <property type="term" value="C:mitochondrial membrane"/>
    <property type="evidence" value="ECO:0007669"/>
    <property type="project" value="UniProtKB-SubCell"/>
</dbReference>
<keyword evidence="3 5" id="KW-0472">Membrane</keyword>
<feature type="compositionally biased region" description="Polar residues" evidence="4">
    <location>
        <begin position="46"/>
        <end position="58"/>
    </location>
</feature>
<dbReference type="PANTHER" id="PTHR28074">
    <property type="entry name" value="ATP SYNTHASE SUBUNIT K, MITOCHONDRIAL"/>
    <property type="match status" value="1"/>
</dbReference>
<keyword evidence="5" id="KW-0812">Transmembrane</keyword>
<protein>
    <submittedName>
        <fullName evidence="6">Uncharacterized protein</fullName>
    </submittedName>
</protein>
<dbReference type="RefSeq" id="XP_025363192.1">
    <property type="nucleotide sequence ID" value="XM_025505909.1"/>
</dbReference>
<feature type="region of interest" description="Disordered" evidence="4">
    <location>
        <begin position="38"/>
        <end position="58"/>
    </location>
</feature>
<keyword evidence="2" id="KW-0496">Mitochondrion</keyword>
<reference evidence="6 7" key="1">
    <citation type="journal article" date="2018" name="Mol. Biol. Evol.">
        <title>Broad Genomic Sampling Reveals a Smut Pathogenic Ancestry of the Fungal Clade Ustilaginomycotina.</title>
        <authorList>
            <person name="Kijpornyongpan T."/>
            <person name="Mondo S.J."/>
            <person name="Barry K."/>
            <person name="Sandor L."/>
            <person name="Lee J."/>
            <person name="Lipzen A."/>
            <person name="Pangilinan J."/>
            <person name="LaButti K."/>
            <person name="Hainaut M."/>
            <person name="Henrissat B."/>
            <person name="Grigoriev I.V."/>
            <person name="Spatafora J.W."/>
            <person name="Aime M.C."/>
        </authorList>
    </citation>
    <scope>NUCLEOTIDE SEQUENCE [LARGE SCALE GENOMIC DNA]</scope>
    <source>
        <strain evidence="6 7">MCA 5214</strain>
    </source>
</reference>
<keyword evidence="5" id="KW-1133">Transmembrane helix</keyword>
<organism evidence="6 7">
    <name type="scientific">Jaminaea rosea</name>
    <dbReference type="NCBI Taxonomy" id="1569628"/>
    <lineage>
        <taxon>Eukaryota</taxon>
        <taxon>Fungi</taxon>
        <taxon>Dikarya</taxon>
        <taxon>Basidiomycota</taxon>
        <taxon>Ustilaginomycotina</taxon>
        <taxon>Exobasidiomycetes</taxon>
        <taxon>Microstromatales</taxon>
        <taxon>Microstromatales incertae sedis</taxon>
        <taxon>Jaminaea</taxon>
    </lineage>
</organism>
<evidence type="ECO:0000256" key="1">
    <source>
        <dbReference type="ARBA" id="ARBA00004325"/>
    </source>
</evidence>
<dbReference type="OrthoDB" id="2094445at2759"/>
<comment type="subcellular location">
    <subcellularLocation>
        <location evidence="1">Mitochondrion membrane</location>
    </subcellularLocation>
</comment>
<keyword evidence="7" id="KW-1185">Reference proteome</keyword>
<feature type="transmembrane region" description="Helical" evidence="5">
    <location>
        <begin position="14"/>
        <end position="31"/>
    </location>
</feature>
<evidence type="ECO:0000313" key="7">
    <source>
        <dbReference type="Proteomes" id="UP000245884"/>
    </source>
</evidence>
<evidence type="ECO:0000313" key="6">
    <source>
        <dbReference type="EMBL" id="PWN28580.1"/>
    </source>
</evidence>
<evidence type="ECO:0000256" key="2">
    <source>
        <dbReference type="ARBA" id="ARBA00023128"/>
    </source>
</evidence>
<dbReference type="STRING" id="1569628.A0A316UTG5"/>
<dbReference type="Proteomes" id="UP000245884">
    <property type="component" value="Unassembled WGS sequence"/>
</dbReference>
<sequence length="83" mass="8787">MSYNIAGVKVLNEHLALGIFGLYGLGGYLAMRGGDKKTATPASKGGLTQTNGPPLNAASSEEESFIKQFMKEAEGDKNAHRMV</sequence>
<accession>A0A316UTG5</accession>
<dbReference type="GeneID" id="37027732"/>
<name>A0A316UTG5_9BASI</name>
<dbReference type="EMBL" id="KZ819665">
    <property type="protein sequence ID" value="PWN28580.1"/>
    <property type="molecule type" value="Genomic_DNA"/>
</dbReference>
<dbReference type="Pfam" id="PF11022">
    <property type="entry name" value="ATP19"/>
    <property type="match status" value="1"/>
</dbReference>
<dbReference type="AlphaFoldDB" id="A0A316UTG5"/>
<evidence type="ECO:0000256" key="3">
    <source>
        <dbReference type="ARBA" id="ARBA00023136"/>
    </source>
</evidence>
<evidence type="ECO:0000256" key="5">
    <source>
        <dbReference type="SAM" id="Phobius"/>
    </source>
</evidence>
<evidence type="ECO:0000256" key="4">
    <source>
        <dbReference type="SAM" id="MobiDB-lite"/>
    </source>
</evidence>
<dbReference type="PANTHER" id="PTHR28074:SF1">
    <property type="entry name" value="ATP SYNTHASE SUBUNIT K, MITOCHONDRIAL"/>
    <property type="match status" value="1"/>
</dbReference>
<proteinExistence type="predicted"/>
<dbReference type="InterPro" id="IPR021278">
    <property type="entry name" value="ATP19"/>
</dbReference>
<gene>
    <name evidence="6" type="ORF">BDZ90DRAFT_231564</name>
</gene>
<dbReference type="GO" id="GO:0015986">
    <property type="term" value="P:proton motive force-driven ATP synthesis"/>
    <property type="evidence" value="ECO:0007669"/>
    <property type="project" value="TreeGrafter"/>
</dbReference>